<keyword evidence="6" id="KW-1185">Reference proteome</keyword>
<reference evidence="5 6" key="1">
    <citation type="submission" date="2020-02" db="EMBL/GenBank/DDBJ databases">
        <authorList>
            <person name="Ma Q."/>
            <person name="Huang Y."/>
            <person name="Song X."/>
            <person name="Pei D."/>
        </authorList>
    </citation>
    <scope>NUCLEOTIDE SEQUENCE [LARGE SCALE GENOMIC DNA]</scope>
    <source>
        <strain evidence="5">Sxm20200214</strain>
        <tissue evidence="5">Leaf</tissue>
    </source>
</reference>
<proteinExistence type="inferred from homology"/>
<dbReference type="InterPro" id="IPR000215">
    <property type="entry name" value="Serpin_fam"/>
</dbReference>
<protein>
    <recommendedName>
        <fullName evidence="4">Serpin domain-containing protein</fullName>
    </recommendedName>
</protein>
<dbReference type="InterPro" id="IPR042185">
    <property type="entry name" value="Serpin_sf_2"/>
</dbReference>
<dbReference type="InterPro" id="IPR023796">
    <property type="entry name" value="Serpin_dom"/>
</dbReference>
<evidence type="ECO:0000256" key="2">
    <source>
        <dbReference type="RuleBase" id="RU000411"/>
    </source>
</evidence>
<feature type="compositionally biased region" description="Basic residues" evidence="3">
    <location>
        <begin position="1"/>
        <end position="11"/>
    </location>
</feature>
<evidence type="ECO:0000313" key="5">
    <source>
        <dbReference type="EMBL" id="KAG2302773.1"/>
    </source>
</evidence>
<dbReference type="PANTHER" id="PTHR11461:SF370">
    <property type="entry name" value="SERPIN DOMAIN-CONTAINING PROTEIN"/>
    <property type="match status" value="1"/>
</dbReference>
<dbReference type="SMART" id="SM00093">
    <property type="entry name" value="SERPIN"/>
    <property type="match status" value="1"/>
</dbReference>
<dbReference type="InterPro" id="IPR023795">
    <property type="entry name" value="Serpin_CS"/>
</dbReference>
<comment type="caution">
    <text evidence="5">The sequence shown here is derived from an EMBL/GenBank/DDBJ whole genome shotgun (WGS) entry which is preliminary data.</text>
</comment>
<dbReference type="Proteomes" id="UP000886595">
    <property type="component" value="Unassembled WGS sequence"/>
</dbReference>
<dbReference type="Gene3D" id="2.30.39.10">
    <property type="entry name" value="Alpha-1-antitrypsin, domain 1"/>
    <property type="match status" value="2"/>
</dbReference>
<evidence type="ECO:0000256" key="1">
    <source>
        <dbReference type="ARBA" id="ARBA00009500"/>
    </source>
</evidence>
<dbReference type="GO" id="GO:0005615">
    <property type="term" value="C:extracellular space"/>
    <property type="evidence" value="ECO:0007669"/>
    <property type="project" value="InterPro"/>
</dbReference>
<dbReference type="Pfam" id="PF00079">
    <property type="entry name" value="Serpin"/>
    <property type="match status" value="2"/>
</dbReference>
<dbReference type="PROSITE" id="PS00284">
    <property type="entry name" value="SERPIN"/>
    <property type="match status" value="1"/>
</dbReference>
<feature type="region of interest" description="Disordered" evidence="3">
    <location>
        <begin position="1"/>
        <end position="38"/>
    </location>
</feature>
<dbReference type="EMBL" id="JAAMPC010000007">
    <property type="protein sequence ID" value="KAG2302773.1"/>
    <property type="molecule type" value="Genomic_DNA"/>
</dbReference>
<dbReference type="InterPro" id="IPR042178">
    <property type="entry name" value="Serpin_sf_1"/>
</dbReference>
<evidence type="ECO:0000256" key="3">
    <source>
        <dbReference type="SAM" id="MobiDB-lite"/>
    </source>
</evidence>
<dbReference type="InterPro" id="IPR036186">
    <property type="entry name" value="Serpin_sf"/>
</dbReference>
<name>A0A8X7SAN7_BRACI</name>
<evidence type="ECO:0000259" key="4">
    <source>
        <dbReference type="SMART" id="SM00093"/>
    </source>
</evidence>
<feature type="domain" description="Serpin" evidence="4">
    <location>
        <begin position="59"/>
        <end position="397"/>
    </location>
</feature>
<dbReference type="PANTHER" id="PTHR11461">
    <property type="entry name" value="SERINE PROTEASE INHIBITOR, SERPIN"/>
    <property type="match status" value="1"/>
</dbReference>
<accession>A0A8X7SAN7</accession>
<dbReference type="AlphaFoldDB" id="A0A8X7SAN7"/>
<comment type="similarity">
    <text evidence="1 2">Belongs to the serpin family.</text>
</comment>
<evidence type="ECO:0000313" key="6">
    <source>
        <dbReference type="Proteomes" id="UP000886595"/>
    </source>
</evidence>
<gene>
    <name evidence="5" type="ORF">Bca52824_031424</name>
</gene>
<dbReference type="OrthoDB" id="1063785at2759"/>
<organism evidence="5 6">
    <name type="scientific">Brassica carinata</name>
    <name type="common">Ethiopian mustard</name>
    <name type="synonym">Abyssinian cabbage</name>
    <dbReference type="NCBI Taxonomy" id="52824"/>
    <lineage>
        <taxon>Eukaryota</taxon>
        <taxon>Viridiplantae</taxon>
        <taxon>Streptophyta</taxon>
        <taxon>Embryophyta</taxon>
        <taxon>Tracheophyta</taxon>
        <taxon>Spermatophyta</taxon>
        <taxon>Magnoliopsida</taxon>
        <taxon>eudicotyledons</taxon>
        <taxon>Gunneridae</taxon>
        <taxon>Pentapetalae</taxon>
        <taxon>rosids</taxon>
        <taxon>malvids</taxon>
        <taxon>Brassicales</taxon>
        <taxon>Brassicaceae</taxon>
        <taxon>Brassiceae</taxon>
        <taxon>Brassica</taxon>
    </lineage>
</organism>
<dbReference type="GO" id="GO:0004867">
    <property type="term" value="F:serine-type endopeptidase inhibitor activity"/>
    <property type="evidence" value="ECO:0007669"/>
    <property type="project" value="InterPro"/>
</dbReference>
<dbReference type="CDD" id="cd02043">
    <property type="entry name" value="serpinP_plants"/>
    <property type="match status" value="1"/>
</dbReference>
<dbReference type="Gene3D" id="3.30.497.10">
    <property type="entry name" value="Antithrombin, subunit I, domain 2"/>
    <property type="match status" value="2"/>
</dbReference>
<sequence length="401" mass="45300">MIDSKKKRQKVRRSEAEDLSLTKINQKKKKQKLGKSQAIPSPSLTEIDLVKAMKKQNDVSMFLAGKVISTLARNSNLVFSPASMNAVLTMEAATSQSDCVKKDIMTFLKSASIDELNAVFREITAVLLPDGSMSGGPKIATVNGVWIERSRRFSPSCKDLLVNFFKAEFAQVDFRSKAEEIRMEVNKWASHHTNGLIEDLLPLGSVTRLTTQIYGNALYFKGVWQHKFNKSLTKYNDFYLLNGKYVRVPFMTSGQRQYIEAYDGFKVLELPYRQGSDDDTNRKFSMYFYLPDKKDGLHNLRVIVGAFGIPKFKIEFGFEASQVFGDWKHEMPLYHKACVEIDEEGTEAVAVSARVGYCTSNGIVPKRLDFVADHPFLFLIREDKTGTVLFVGQIFNPCSPA</sequence>
<dbReference type="SUPFAM" id="SSF56574">
    <property type="entry name" value="Serpins"/>
    <property type="match status" value="1"/>
</dbReference>